<evidence type="ECO:0000313" key="1">
    <source>
        <dbReference type="EMBL" id="TIB42367.1"/>
    </source>
</evidence>
<dbReference type="Pfam" id="PF10455">
    <property type="entry name" value="BAR_2"/>
    <property type="match status" value="1"/>
</dbReference>
<protein>
    <recommendedName>
        <fullName evidence="3">Protein GVP36</fullName>
    </recommendedName>
</protein>
<reference evidence="1 2" key="1">
    <citation type="submission" date="2019-03" db="EMBL/GenBank/DDBJ databases">
        <title>Sequencing 23 genomes of Wallemia ichthyophaga.</title>
        <authorList>
            <person name="Gostincar C."/>
        </authorList>
    </citation>
    <scope>NUCLEOTIDE SEQUENCE [LARGE SCALE GENOMIC DNA]</scope>
    <source>
        <strain evidence="1 2">EXF-6200</strain>
    </source>
</reference>
<dbReference type="InterPro" id="IPR018859">
    <property type="entry name" value="BAR_dom-cont"/>
</dbReference>
<dbReference type="OMA" id="NIMFATR"/>
<gene>
    <name evidence="1" type="ORF">E3P86_00378</name>
</gene>
<dbReference type="AlphaFoldDB" id="A0A4T0INN4"/>
<dbReference type="Gene3D" id="1.20.1270.60">
    <property type="entry name" value="Arfaptin homology (AH) domain/BAR domain"/>
    <property type="match status" value="1"/>
</dbReference>
<comment type="caution">
    <text evidence="1">The sequence shown here is derived from an EMBL/GenBank/DDBJ whole genome shotgun (WGS) entry which is preliminary data.</text>
</comment>
<dbReference type="CDD" id="cd07600">
    <property type="entry name" value="BAR_Gvp36"/>
    <property type="match status" value="1"/>
</dbReference>
<dbReference type="Proteomes" id="UP000310689">
    <property type="component" value="Unassembled WGS sequence"/>
</dbReference>
<evidence type="ECO:0008006" key="3">
    <source>
        <dbReference type="Google" id="ProtNLM"/>
    </source>
</evidence>
<proteinExistence type="predicted"/>
<name>A0A4T0INN4_WALIC</name>
<organism evidence="1 2">
    <name type="scientific">Wallemia ichthyophaga</name>
    <dbReference type="NCBI Taxonomy" id="245174"/>
    <lineage>
        <taxon>Eukaryota</taxon>
        <taxon>Fungi</taxon>
        <taxon>Dikarya</taxon>
        <taxon>Basidiomycota</taxon>
        <taxon>Wallemiomycotina</taxon>
        <taxon>Wallemiomycetes</taxon>
        <taxon>Wallemiales</taxon>
        <taxon>Wallemiaceae</taxon>
        <taxon>Wallemia</taxon>
    </lineage>
</organism>
<dbReference type="InterPro" id="IPR027267">
    <property type="entry name" value="AH/BAR_dom_sf"/>
</dbReference>
<evidence type="ECO:0000313" key="2">
    <source>
        <dbReference type="Proteomes" id="UP000310689"/>
    </source>
</evidence>
<dbReference type="SUPFAM" id="SSF103657">
    <property type="entry name" value="BAR/IMD domain-like"/>
    <property type="match status" value="1"/>
</dbReference>
<accession>A0A4T0INN4</accession>
<dbReference type="EMBL" id="SPOI01000008">
    <property type="protein sequence ID" value="TIB42367.1"/>
    <property type="molecule type" value="Genomic_DNA"/>
</dbReference>
<sequence length="292" mass="32553">MDKLNLFSNLNTNKSIFNQLQAAREKFGAVDEADITTLPNDYIELENKVDALESVHKHLLKVTKVYENESYDYPVQFHNSISEQSGQLWHSFSSFANSNLKNVNIPQPTAPVPQPKTLSHALSRAAATSALEIGEIDHLGNALTKFALAHDKIGNGRLVQDNDILIGFLQPWQTTLNTSIQLAKNARSQVRNSRLWLDSCKQGLKTASPQKVEQARLEMESAEDKLVTQTETAISLMKNVLENPEPLTSLNKLVKAQISYHSASVEALNTIQGDLEDIQRSAEDDFKKSRDS</sequence>